<dbReference type="InterPro" id="IPR018468">
    <property type="entry name" value="SFR1/Mei5"/>
</dbReference>
<evidence type="ECO:0000256" key="7">
    <source>
        <dbReference type="ARBA" id="ARBA00023163"/>
    </source>
</evidence>
<gene>
    <name evidence="13" type="primary">LOC109486730</name>
</gene>
<feature type="region of interest" description="Disordered" evidence="11">
    <location>
        <begin position="44"/>
        <end position="70"/>
    </location>
</feature>
<evidence type="ECO:0000256" key="6">
    <source>
        <dbReference type="ARBA" id="ARBA00023054"/>
    </source>
</evidence>
<dbReference type="InterPro" id="IPR042429">
    <property type="entry name" value="SFR1"/>
</dbReference>
<feature type="region of interest" description="Disordered" evidence="11">
    <location>
        <begin position="1"/>
        <end position="29"/>
    </location>
</feature>
<dbReference type="GeneID" id="109486730"/>
<dbReference type="KEGG" id="bbel:109486730"/>
<keyword evidence="8" id="KW-0234">DNA repair</keyword>
<sequence length="201" mass="22634">MAGASNRLKRTSPMCYKGKNMQKDDAKSSRLRLVAADTDMGKAELQAESNPDSNKHVKDARTSRDTGTVESYSIKNSPVTTIEPCGHHRTVTEVTDDTLTSLIKEDIPVGDPLAEKWTLQAGIDQWEEKLRRLSLVKCHKGNLSKLQQLTARWQQVSQQVLLQLQERAPADERPSLGQLMDHMGINEDMLELDREQDCFNC</sequence>
<comment type="similarity">
    <text evidence="2">Belongs to the SFR1/MEI5 family.</text>
</comment>
<keyword evidence="5" id="KW-0805">Transcription regulation</keyword>
<evidence type="ECO:0000313" key="12">
    <source>
        <dbReference type="Proteomes" id="UP000515135"/>
    </source>
</evidence>
<dbReference type="GO" id="GO:0000724">
    <property type="term" value="P:double-strand break repair via homologous recombination"/>
    <property type="evidence" value="ECO:0007669"/>
    <property type="project" value="InterPro"/>
</dbReference>
<evidence type="ECO:0000256" key="2">
    <source>
        <dbReference type="ARBA" id="ARBA00008729"/>
    </source>
</evidence>
<evidence type="ECO:0000256" key="1">
    <source>
        <dbReference type="ARBA" id="ARBA00004123"/>
    </source>
</evidence>
<accession>A0A6P5ASW2</accession>
<evidence type="ECO:0000256" key="3">
    <source>
        <dbReference type="ARBA" id="ARBA00014688"/>
    </source>
</evidence>
<evidence type="ECO:0000256" key="9">
    <source>
        <dbReference type="ARBA" id="ARBA00023242"/>
    </source>
</evidence>
<dbReference type="RefSeq" id="XP_019646177.1">
    <property type="nucleotide sequence ID" value="XM_019790618.1"/>
</dbReference>
<keyword evidence="6" id="KW-0175">Coiled coil</keyword>
<reference evidence="13" key="1">
    <citation type="submission" date="2025-08" db="UniProtKB">
        <authorList>
            <consortium name="RefSeq"/>
        </authorList>
    </citation>
    <scope>IDENTIFICATION</scope>
    <source>
        <tissue evidence="13">Gonad</tissue>
    </source>
</reference>
<organism evidence="12 13">
    <name type="scientific">Branchiostoma belcheri</name>
    <name type="common">Amphioxus</name>
    <dbReference type="NCBI Taxonomy" id="7741"/>
    <lineage>
        <taxon>Eukaryota</taxon>
        <taxon>Metazoa</taxon>
        <taxon>Chordata</taxon>
        <taxon>Cephalochordata</taxon>
        <taxon>Leptocardii</taxon>
        <taxon>Amphioxiformes</taxon>
        <taxon>Branchiostomatidae</taxon>
        <taxon>Branchiostoma</taxon>
    </lineage>
</organism>
<keyword evidence="9" id="KW-0539">Nucleus</keyword>
<dbReference type="OrthoDB" id="10051617at2759"/>
<name>A0A6P5ASW2_BRABE</name>
<comment type="subcellular location">
    <subcellularLocation>
        <location evidence="1">Nucleus</location>
    </subcellularLocation>
</comment>
<dbReference type="Proteomes" id="UP000515135">
    <property type="component" value="Unplaced"/>
</dbReference>
<dbReference type="PANTHER" id="PTHR28643:SF1">
    <property type="entry name" value="SWI5-DEPENDENT RECOMBINATION DNA REPAIR PROTEIN 1 HOMOLOG"/>
    <property type="match status" value="1"/>
</dbReference>
<dbReference type="Pfam" id="PF10376">
    <property type="entry name" value="Mei5"/>
    <property type="match status" value="1"/>
</dbReference>
<evidence type="ECO:0000256" key="10">
    <source>
        <dbReference type="ARBA" id="ARBA00033234"/>
    </source>
</evidence>
<keyword evidence="4" id="KW-0227">DNA damage</keyword>
<dbReference type="GO" id="GO:0003713">
    <property type="term" value="F:transcription coactivator activity"/>
    <property type="evidence" value="ECO:0007669"/>
    <property type="project" value="InterPro"/>
</dbReference>
<evidence type="ECO:0000256" key="5">
    <source>
        <dbReference type="ARBA" id="ARBA00023015"/>
    </source>
</evidence>
<dbReference type="AlphaFoldDB" id="A0A6P5ASW2"/>
<evidence type="ECO:0000256" key="8">
    <source>
        <dbReference type="ARBA" id="ARBA00023204"/>
    </source>
</evidence>
<dbReference type="PANTHER" id="PTHR28643">
    <property type="entry name" value="SWI5-DEPENDENT RECOMBINATION DNA REPAIR PROTEIN 1 HOMOLOG"/>
    <property type="match status" value="1"/>
</dbReference>
<evidence type="ECO:0000256" key="4">
    <source>
        <dbReference type="ARBA" id="ARBA00022763"/>
    </source>
</evidence>
<keyword evidence="7" id="KW-0804">Transcription</keyword>
<feature type="compositionally biased region" description="Basic and acidic residues" evidence="11">
    <location>
        <begin position="53"/>
        <end position="64"/>
    </location>
</feature>
<protein>
    <recommendedName>
        <fullName evidence="3">Swi5-dependent recombination DNA repair protein 1 homolog</fullName>
    </recommendedName>
    <alternativeName>
        <fullName evidence="10">Meiosis protein 5 homolog</fullName>
    </alternativeName>
</protein>
<keyword evidence="12" id="KW-1185">Reference proteome</keyword>
<proteinExistence type="inferred from homology"/>
<evidence type="ECO:0000256" key="11">
    <source>
        <dbReference type="SAM" id="MobiDB-lite"/>
    </source>
</evidence>
<evidence type="ECO:0000313" key="13">
    <source>
        <dbReference type="RefSeq" id="XP_019646177.1"/>
    </source>
</evidence>
<dbReference type="GO" id="GO:0032798">
    <property type="term" value="C:Swi5-Sfr1 complex"/>
    <property type="evidence" value="ECO:0007669"/>
    <property type="project" value="InterPro"/>
</dbReference>